<dbReference type="Proteomes" id="UP000754750">
    <property type="component" value="Unassembled WGS sequence"/>
</dbReference>
<evidence type="ECO:0000313" key="3">
    <source>
        <dbReference type="Proteomes" id="UP000754750"/>
    </source>
</evidence>
<feature type="transmembrane region" description="Helical" evidence="1">
    <location>
        <begin position="7"/>
        <end position="30"/>
    </location>
</feature>
<comment type="caution">
    <text evidence="2">The sequence shown here is derived from an EMBL/GenBank/DDBJ whole genome shotgun (WGS) entry which is preliminary data.</text>
</comment>
<keyword evidence="1" id="KW-1133">Transmembrane helix</keyword>
<evidence type="ECO:0000256" key="1">
    <source>
        <dbReference type="SAM" id="Phobius"/>
    </source>
</evidence>
<protein>
    <submittedName>
        <fullName evidence="2">Uncharacterized protein</fullName>
    </submittedName>
</protein>
<reference evidence="2" key="1">
    <citation type="submission" date="2019-04" db="EMBL/GenBank/DDBJ databases">
        <title>Evolution of Biomass-Degrading Anaerobic Consortia Revealed by Metagenomics.</title>
        <authorList>
            <person name="Peng X."/>
        </authorList>
    </citation>
    <scope>NUCLEOTIDE SEQUENCE</scope>
    <source>
        <strain evidence="2">SIG551</strain>
    </source>
</reference>
<sequence length="220" mass="23800">MKRSTRVSGLWILICVVLALAVGTVAYFWVTQGRFPLAPGASQAGSEPADSQEGAAAGISFAPESSAAASSVSASSTVMNALVYTNDEYGFTFALPQDFEGYTILKGEWEGTDIQNTGSKARVFQGPQITIRDPRWTSEVPRQDIPIMILTAEQWNQLQNGEFSIGAAPVNPTELGQNSKYVFALPARYNYAFPEGYEEVQNILDASPLAAFEPSLMKQS</sequence>
<dbReference type="EMBL" id="SVNY01000001">
    <property type="protein sequence ID" value="MBE6832555.1"/>
    <property type="molecule type" value="Genomic_DNA"/>
</dbReference>
<keyword evidence="1" id="KW-0472">Membrane</keyword>
<keyword evidence="1" id="KW-0812">Transmembrane</keyword>
<accession>A0A928KV54</accession>
<dbReference type="AlphaFoldDB" id="A0A928KV54"/>
<proteinExistence type="predicted"/>
<organism evidence="2 3">
    <name type="scientific">Faecalispora sporosphaeroides</name>
    <dbReference type="NCBI Taxonomy" id="1549"/>
    <lineage>
        <taxon>Bacteria</taxon>
        <taxon>Bacillati</taxon>
        <taxon>Bacillota</taxon>
        <taxon>Clostridia</taxon>
        <taxon>Eubacteriales</taxon>
        <taxon>Oscillospiraceae</taxon>
        <taxon>Faecalispora</taxon>
    </lineage>
</organism>
<name>A0A928KV54_9FIRM</name>
<gene>
    <name evidence="2" type="ORF">E7512_03065</name>
</gene>
<evidence type="ECO:0000313" key="2">
    <source>
        <dbReference type="EMBL" id="MBE6832555.1"/>
    </source>
</evidence>